<evidence type="ECO:0000313" key="1">
    <source>
        <dbReference type="EMBL" id="JAH41636.1"/>
    </source>
</evidence>
<proteinExistence type="predicted"/>
<dbReference type="EMBL" id="GBXM01083359">
    <property type="protein sequence ID" value="JAH25218.1"/>
    <property type="molecule type" value="Transcribed_RNA"/>
</dbReference>
<organism evidence="1">
    <name type="scientific">Anguilla anguilla</name>
    <name type="common">European freshwater eel</name>
    <name type="synonym">Muraena anguilla</name>
    <dbReference type="NCBI Taxonomy" id="7936"/>
    <lineage>
        <taxon>Eukaryota</taxon>
        <taxon>Metazoa</taxon>
        <taxon>Chordata</taxon>
        <taxon>Craniata</taxon>
        <taxon>Vertebrata</taxon>
        <taxon>Euteleostomi</taxon>
        <taxon>Actinopterygii</taxon>
        <taxon>Neopterygii</taxon>
        <taxon>Teleostei</taxon>
        <taxon>Anguilliformes</taxon>
        <taxon>Anguillidae</taxon>
        <taxon>Anguilla</taxon>
    </lineage>
</organism>
<name>A0A0E9SJZ6_ANGAN</name>
<accession>A0A0E9SJZ6</accession>
<sequence>MVALAMGFPSWSFTTPLIPRCTCQGQTVSVLKVNIIPTASCVSTL</sequence>
<reference evidence="1" key="2">
    <citation type="journal article" date="2015" name="Fish Shellfish Immunol.">
        <title>Early steps in the European eel (Anguilla anguilla)-Vibrio vulnificus interaction in the gills: Role of the RtxA13 toxin.</title>
        <authorList>
            <person name="Callol A."/>
            <person name="Pajuelo D."/>
            <person name="Ebbesson L."/>
            <person name="Teles M."/>
            <person name="MacKenzie S."/>
            <person name="Amaro C."/>
        </authorList>
    </citation>
    <scope>NUCLEOTIDE SEQUENCE</scope>
</reference>
<dbReference type="EMBL" id="GBXM01066941">
    <property type="protein sequence ID" value="JAH41636.1"/>
    <property type="molecule type" value="Transcribed_RNA"/>
</dbReference>
<protein>
    <submittedName>
        <fullName evidence="1">Uncharacterized protein</fullName>
    </submittedName>
</protein>
<reference evidence="1" key="1">
    <citation type="submission" date="2014-11" db="EMBL/GenBank/DDBJ databases">
        <authorList>
            <person name="Amaro Gonzalez C."/>
        </authorList>
    </citation>
    <scope>NUCLEOTIDE SEQUENCE</scope>
</reference>
<dbReference type="AlphaFoldDB" id="A0A0E9SJZ6"/>